<feature type="transmembrane region" description="Helical" evidence="11">
    <location>
        <begin position="141"/>
        <end position="158"/>
    </location>
</feature>
<evidence type="ECO:0000256" key="2">
    <source>
        <dbReference type="ARBA" id="ARBA00006810"/>
    </source>
</evidence>
<evidence type="ECO:0000313" key="14">
    <source>
        <dbReference type="EMBL" id="AZQ60712.1"/>
    </source>
</evidence>
<evidence type="ECO:0000256" key="13">
    <source>
        <dbReference type="SAM" id="SignalP"/>
    </source>
</evidence>
<feature type="transmembrane region" description="Helical" evidence="11">
    <location>
        <begin position="331"/>
        <end position="354"/>
    </location>
</feature>
<keyword evidence="15" id="KW-1185">Reference proteome</keyword>
<dbReference type="GO" id="GO:0045259">
    <property type="term" value="C:proton-transporting ATP synthase complex"/>
    <property type="evidence" value="ECO:0007669"/>
    <property type="project" value="UniProtKB-KW"/>
</dbReference>
<protein>
    <recommendedName>
        <fullName evidence="11 12">ATP synthase subunit a</fullName>
    </recommendedName>
    <alternativeName>
        <fullName evidence="11">ATP synthase F0 sector subunit a</fullName>
    </alternativeName>
    <alternativeName>
        <fullName evidence="11">F-ATPase subunit 6</fullName>
    </alternativeName>
</protein>
<keyword evidence="9 11" id="KW-0472">Membrane</keyword>
<keyword evidence="5 11" id="KW-0812">Transmembrane</keyword>
<dbReference type="KEGG" id="fll:EI427_00360"/>
<feature type="chain" id="PRO_5018563581" description="ATP synthase subunit a" evidence="13">
    <location>
        <begin position="36"/>
        <end position="357"/>
    </location>
</feature>
<keyword evidence="6 11" id="KW-0375">Hydrogen ion transport</keyword>
<keyword evidence="7 11" id="KW-1133">Transmembrane helix</keyword>
<dbReference type="AlphaFoldDB" id="A0A3Q9FIU8"/>
<gene>
    <name evidence="11 14" type="primary">atpB</name>
    <name evidence="14" type="ORF">EI427_00360</name>
</gene>
<accession>A0A3Q9FIU8</accession>
<evidence type="ECO:0000256" key="9">
    <source>
        <dbReference type="ARBA" id="ARBA00023136"/>
    </source>
</evidence>
<evidence type="ECO:0000256" key="11">
    <source>
        <dbReference type="HAMAP-Rule" id="MF_01393"/>
    </source>
</evidence>
<dbReference type="Gene3D" id="1.20.120.220">
    <property type="entry name" value="ATP synthase, F0 complex, subunit A"/>
    <property type="match status" value="1"/>
</dbReference>
<dbReference type="OrthoDB" id="9809130at2"/>
<evidence type="ECO:0000256" key="6">
    <source>
        <dbReference type="ARBA" id="ARBA00022781"/>
    </source>
</evidence>
<dbReference type="EMBL" id="CP034562">
    <property type="protein sequence ID" value="AZQ60712.1"/>
    <property type="molecule type" value="Genomic_DNA"/>
</dbReference>
<evidence type="ECO:0000256" key="1">
    <source>
        <dbReference type="ARBA" id="ARBA00004141"/>
    </source>
</evidence>
<dbReference type="GO" id="GO:0005886">
    <property type="term" value="C:plasma membrane"/>
    <property type="evidence" value="ECO:0007669"/>
    <property type="project" value="UniProtKB-SubCell"/>
</dbReference>
<keyword evidence="4 11" id="KW-0138">CF(0)</keyword>
<evidence type="ECO:0000256" key="5">
    <source>
        <dbReference type="ARBA" id="ARBA00022692"/>
    </source>
</evidence>
<keyword evidence="3 11" id="KW-0813">Transport</keyword>
<dbReference type="PRINTS" id="PR00123">
    <property type="entry name" value="ATPASEA"/>
</dbReference>
<feature type="transmembrane region" description="Helical" evidence="11">
    <location>
        <begin position="200"/>
        <end position="220"/>
    </location>
</feature>
<feature type="transmembrane region" description="Helical" evidence="11">
    <location>
        <begin position="226"/>
        <end position="244"/>
    </location>
</feature>
<dbReference type="InterPro" id="IPR035908">
    <property type="entry name" value="F0_ATP_A_sf"/>
</dbReference>
<reference evidence="14 15" key="1">
    <citation type="submission" date="2018-12" db="EMBL/GenBank/DDBJ databases">
        <title>Flammeovirga pectinis sp. nov., isolated from the gut of the Korean scallop, Patinopecten yessoensis.</title>
        <authorList>
            <person name="Bae J.-W."/>
            <person name="Jeong Y.-S."/>
            <person name="Kang W."/>
        </authorList>
    </citation>
    <scope>NUCLEOTIDE SEQUENCE [LARGE SCALE GENOMIC DNA]</scope>
    <source>
        <strain evidence="14 15">L12M1</strain>
    </source>
</reference>
<feature type="transmembrane region" description="Helical" evidence="11">
    <location>
        <begin position="299"/>
        <end position="324"/>
    </location>
</feature>
<dbReference type="PANTHER" id="PTHR11410">
    <property type="entry name" value="ATP SYNTHASE SUBUNIT A"/>
    <property type="match status" value="1"/>
</dbReference>
<keyword evidence="14" id="KW-0378">Hydrolase</keyword>
<comment type="similarity">
    <text evidence="2 11 12">Belongs to the ATPase A chain family.</text>
</comment>
<keyword evidence="8 11" id="KW-0406">Ion transport</keyword>
<keyword evidence="11" id="KW-1003">Cell membrane</keyword>
<dbReference type="SUPFAM" id="SSF81336">
    <property type="entry name" value="F1F0 ATP synthase subunit A"/>
    <property type="match status" value="1"/>
</dbReference>
<dbReference type="GO" id="GO:0046933">
    <property type="term" value="F:proton-transporting ATP synthase activity, rotational mechanism"/>
    <property type="evidence" value="ECO:0007669"/>
    <property type="project" value="UniProtKB-UniRule"/>
</dbReference>
<dbReference type="HAMAP" id="MF_01393">
    <property type="entry name" value="ATP_synth_a_bact"/>
    <property type="match status" value="1"/>
</dbReference>
<dbReference type="CDD" id="cd00310">
    <property type="entry name" value="ATP-synt_Fo_a_6"/>
    <property type="match status" value="1"/>
</dbReference>
<organism evidence="14 15">
    <name type="scientific">Flammeovirga pectinis</name>
    <dbReference type="NCBI Taxonomy" id="2494373"/>
    <lineage>
        <taxon>Bacteria</taxon>
        <taxon>Pseudomonadati</taxon>
        <taxon>Bacteroidota</taxon>
        <taxon>Cytophagia</taxon>
        <taxon>Cytophagales</taxon>
        <taxon>Flammeovirgaceae</taxon>
        <taxon>Flammeovirga</taxon>
    </lineage>
</organism>
<feature type="transmembrane region" description="Helical" evidence="11">
    <location>
        <begin position="256"/>
        <end position="279"/>
    </location>
</feature>
<evidence type="ECO:0000256" key="4">
    <source>
        <dbReference type="ARBA" id="ARBA00022547"/>
    </source>
</evidence>
<keyword evidence="13" id="KW-0732">Signal</keyword>
<dbReference type="InterPro" id="IPR000568">
    <property type="entry name" value="ATP_synth_F0_asu"/>
</dbReference>
<proteinExistence type="inferred from homology"/>
<evidence type="ECO:0000313" key="15">
    <source>
        <dbReference type="Proteomes" id="UP000267268"/>
    </source>
</evidence>
<comment type="subcellular location">
    <subcellularLocation>
        <location evidence="11 12">Cell membrane</location>
        <topology evidence="11 12">Multi-pass membrane protein</topology>
    </subcellularLocation>
    <subcellularLocation>
        <location evidence="1">Membrane</location>
        <topology evidence="1">Multi-pass membrane protein</topology>
    </subcellularLocation>
</comment>
<evidence type="ECO:0000256" key="8">
    <source>
        <dbReference type="ARBA" id="ARBA00023065"/>
    </source>
</evidence>
<sequence length="357" mass="39923">MSDFIIMKSIFYSFYRRLALLAVLFSALSTQTLLASDDQGESKEIHIKEYNPVETILHHVKDEHNWTFGTVTDDHGHEHHYGITLPVILYVPGQGVDLFASSEFYHHKPVKGKYATYEMHHEHISRTDEGKVYDFSLTKNAASTGLSVLILIILFSAISKGYKKNAGKAPSGIQSFFEPLIVYMRDEVIKPNLGSKTDKFMPYLLTLFFFILFNNLMGLLPGGANSSGNISFTMTMAVITLLVTNLSANKNYWSHIFATPGVPVWLLPIMIPVEIIGIFTKPIALMLRLFANITGGHIVLLSFMSLVFILEAAWVGGVASFIIIPLFFMEIFVAVLQAYIFTMLSALFISSAVAEHH</sequence>
<evidence type="ECO:0000256" key="3">
    <source>
        <dbReference type="ARBA" id="ARBA00022448"/>
    </source>
</evidence>
<evidence type="ECO:0000256" key="12">
    <source>
        <dbReference type="RuleBase" id="RU000483"/>
    </source>
</evidence>
<dbReference type="GO" id="GO:0016787">
    <property type="term" value="F:hydrolase activity"/>
    <property type="evidence" value="ECO:0007669"/>
    <property type="project" value="UniProtKB-KW"/>
</dbReference>
<feature type="signal peptide" evidence="13">
    <location>
        <begin position="1"/>
        <end position="35"/>
    </location>
</feature>
<dbReference type="Proteomes" id="UP000267268">
    <property type="component" value="Chromosome 1"/>
</dbReference>
<keyword evidence="10 11" id="KW-0066">ATP synthesis</keyword>
<dbReference type="InterPro" id="IPR045083">
    <property type="entry name" value="ATP_synth_F0_asu_bact/mt"/>
</dbReference>
<dbReference type="PANTHER" id="PTHR11410:SF0">
    <property type="entry name" value="ATP SYNTHASE SUBUNIT A"/>
    <property type="match status" value="1"/>
</dbReference>
<evidence type="ECO:0000256" key="10">
    <source>
        <dbReference type="ARBA" id="ARBA00023310"/>
    </source>
</evidence>
<dbReference type="NCBIfam" id="TIGR01131">
    <property type="entry name" value="ATP_synt_6_or_A"/>
    <property type="match status" value="1"/>
</dbReference>
<evidence type="ECO:0000256" key="7">
    <source>
        <dbReference type="ARBA" id="ARBA00022989"/>
    </source>
</evidence>
<comment type="function">
    <text evidence="11 12">Key component of the proton channel; it plays a direct role in the translocation of protons across the membrane.</text>
</comment>
<dbReference type="Pfam" id="PF00119">
    <property type="entry name" value="ATP-synt_A"/>
    <property type="match status" value="1"/>
</dbReference>
<name>A0A3Q9FIU8_9BACT</name>